<accession>A0A2I0AP14</accession>
<feature type="transmembrane region" description="Helical" evidence="2">
    <location>
        <begin position="444"/>
        <end position="467"/>
    </location>
</feature>
<dbReference type="AlphaFoldDB" id="A0A2I0AP14"/>
<feature type="transmembrane region" description="Helical" evidence="2">
    <location>
        <begin position="278"/>
        <end position="301"/>
    </location>
</feature>
<proteinExistence type="predicted"/>
<evidence type="ECO:0000256" key="2">
    <source>
        <dbReference type="SAM" id="Phobius"/>
    </source>
</evidence>
<protein>
    <submittedName>
        <fullName evidence="3">Uncharacterized protein</fullName>
    </submittedName>
</protein>
<feature type="transmembrane region" description="Helical" evidence="2">
    <location>
        <begin position="247"/>
        <end position="266"/>
    </location>
</feature>
<keyword evidence="2" id="KW-0812">Transmembrane</keyword>
<dbReference type="Proteomes" id="UP000236161">
    <property type="component" value="Unassembled WGS sequence"/>
</dbReference>
<keyword evidence="2" id="KW-1133">Transmembrane helix</keyword>
<dbReference type="InterPro" id="IPR009500">
    <property type="entry name" value="DUF1118"/>
</dbReference>
<name>A0A2I0AP14_9ASPA</name>
<evidence type="ECO:0000313" key="4">
    <source>
        <dbReference type="Proteomes" id="UP000236161"/>
    </source>
</evidence>
<keyword evidence="2" id="KW-0472">Membrane</keyword>
<evidence type="ECO:0000256" key="1">
    <source>
        <dbReference type="SAM" id="MobiDB-lite"/>
    </source>
</evidence>
<sequence>MKINCENKTLKTSVQGKSITITGDDLTSFFGFSTPTDLITVTDLQVESTSFSDIESTLALGGSRTDKAPLLSIGSNRTPPSSIIHPDCVESTRQARISVAEKFQTQSDGGAGDLLRRFRTILLLFRHAPFLFTKQIPKDSHHGTKEEDLIPCPLISDQVNRYDENWKKQWYGAGIFVEGSEDLSFDVVKKLEERKVLSGVEKAGLLSKAEQLGFTLSSIEKLGFFSKAEKLGLLSLLERAAGSSPSALASVSLPLLLAAVAAIVLIPDDSPPLVAAQALLAALLGVGAAGLFVGSVVLGGLQDALPSTSSRRRLAVRGLQRLRARPRVHVGERRSLARTPGRVDALRAGVCVLSCAPASACESLQFTSPHAGIPLMRRTSARAACGPASARGRPQCTHSGQHAGRQHSGILARMRLPHTASMRKRNPKNNPAVLPPPPLSQVRCVVVLAVAAAAVACSVGNLLLFVFSPAESSTKFS</sequence>
<feature type="region of interest" description="Disordered" evidence="1">
    <location>
        <begin position="386"/>
        <end position="409"/>
    </location>
</feature>
<dbReference type="EMBL" id="KZ451969">
    <property type="protein sequence ID" value="PKA57308.1"/>
    <property type="molecule type" value="Genomic_DNA"/>
</dbReference>
<keyword evidence="4" id="KW-1185">Reference proteome</keyword>
<gene>
    <name evidence="3" type="ORF">AXF42_Ash002612</name>
</gene>
<evidence type="ECO:0000313" key="3">
    <source>
        <dbReference type="EMBL" id="PKA57308.1"/>
    </source>
</evidence>
<organism evidence="3 4">
    <name type="scientific">Apostasia shenzhenica</name>
    <dbReference type="NCBI Taxonomy" id="1088818"/>
    <lineage>
        <taxon>Eukaryota</taxon>
        <taxon>Viridiplantae</taxon>
        <taxon>Streptophyta</taxon>
        <taxon>Embryophyta</taxon>
        <taxon>Tracheophyta</taxon>
        <taxon>Spermatophyta</taxon>
        <taxon>Magnoliopsida</taxon>
        <taxon>Liliopsida</taxon>
        <taxon>Asparagales</taxon>
        <taxon>Orchidaceae</taxon>
        <taxon>Apostasioideae</taxon>
        <taxon>Apostasia</taxon>
    </lineage>
</organism>
<dbReference type="Pfam" id="PF06549">
    <property type="entry name" value="DUF1118"/>
    <property type="match status" value="1"/>
</dbReference>
<dbReference type="OrthoDB" id="444029at2759"/>
<reference evidence="3 4" key="1">
    <citation type="journal article" date="2017" name="Nature">
        <title>The Apostasia genome and the evolution of orchids.</title>
        <authorList>
            <person name="Zhang G.Q."/>
            <person name="Liu K.W."/>
            <person name="Li Z."/>
            <person name="Lohaus R."/>
            <person name="Hsiao Y.Y."/>
            <person name="Niu S.C."/>
            <person name="Wang J.Y."/>
            <person name="Lin Y.C."/>
            <person name="Xu Q."/>
            <person name="Chen L.J."/>
            <person name="Yoshida K."/>
            <person name="Fujiwara S."/>
            <person name="Wang Z.W."/>
            <person name="Zhang Y.Q."/>
            <person name="Mitsuda N."/>
            <person name="Wang M."/>
            <person name="Liu G.H."/>
            <person name="Pecoraro L."/>
            <person name="Huang H.X."/>
            <person name="Xiao X.J."/>
            <person name="Lin M."/>
            <person name="Wu X.Y."/>
            <person name="Wu W.L."/>
            <person name="Chen Y.Y."/>
            <person name="Chang S.B."/>
            <person name="Sakamoto S."/>
            <person name="Ohme-Takagi M."/>
            <person name="Yagi M."/>
            <person name="Zeng S.J."/>
            <person name="Shen C.Y."/>
            <person name="Yeh C.M."/>
            <person name="Luo Y.B."/>
            <person name="Tsai W.C."/>
            <person name="Van de Peer Y."/>
            <person name="Liu Z.J."/>
        </authorList>
    </citation>
    <scope>NUCLEOTIDE SEQUENCE [LARGE SCALE GENOMIC DNA]</scope>
    <source>
        <strain evidence="4">cv. Shenzhen</strain>
        <tissue evidence="3">Stem</tissue>
    </source>
</reference>